<organism evidence="1 2">
    <name type="scientific">Candidatus Desulfatifera sulfidica</name>
    <dbReference type="NCBI Taxonomy" id="2841691"/>
    <lineage>
        <taxon>Bacteria</taxon>
        <taxon>Pseudomonadati</taxon>
        <taxon>Thermodesulfobacteriota</taxon>
        <taxon>Desulfobulbia</taxon>
        <taxon>Desulfobulbales</taxon>
        <taxon>Desulfobulbaceae</taxon>
        <taxon>Candidatus Desulfatifera</taxon>
    </lineage>
</organism>
<dbReference type="Proteomes" id="UP000599024">
    <property type="component" value="Unassembled WGS sequence"/>
</dbReference>
<dbReference type="GO" id="GO:0003887">
    <property type="term" value="F:DNA-directed DNA polymerase activity"/>
    <property type="evidence" value="ECO:0007669"/>
    <property type="project" value="UniProtKB-EC"/>
</dbReference>
<dbReference type="NCBIfam" id="TIGR00678">
    <property type="entry name" value="holB"/>
    <property type="match status" value="1"/>
</dbReference>
<keyword evidence="1" id="KW-0548">Nucleotidyltransferase</keyword>
<dbReference type="Gene3D" id="3.40.50.300">
    <property type="entry name" value="P-loop containing nucleotide triphosphate hydrolases"/>
    <property type="match status" value="1"/>
</dbReference>
<evidence type="ECO:0000313" key="1">
    <source>
        <dbReference type="EMBL" id="MBC8208577.1"/>
    </source>
</evidence>
<dbReference type="InterPro" id="IPR004622">
    <property type="entry name" value="DNA_pol_HolB"/>
</dbReference>
<dbReference type="PANTHER" id="PTHR11669">
    <property type="entry name" value="REPLICATION FACTOR C / DNA POLYMERASE III GAMMA-TAU SUBUNIT"/>
    <property type="match status" value="1"/>
</dbReference>
<gene>
    <name evidence="1" type="primary">holB</name>
    <name evidence="1" type="ORF">H8E79_05370</name>
</gene>
<name>A0A8J6N848_9BACT</name>
<dbReference type="GO" id="GO:0008408">
    <property type="term" value="F:3'-5' exonuclease activity"/>
    <property type="evidence" value="ECO:0007669"/>
    <property type="project" value="InterPro"/>
</dbReference>
<dbReference type="GO" id="GO:0006261">
    <property type="term" value="P:DNA-templated DNA replication"/>
    <property type="evidence" value="ECO:0007669"/>
    <property type="project" value="TreeGrafter"/>
</dbReference>
<sequence length="337" mass="37898">MAQRLDKTTPPFFPKLLGQEKAYRLLERGLISDRLAHAYLFRGPDGVGKRLFAQRLAARVNCADPQGLSPCGNCVSCRKFLSNNHPDFQVISPVKGTIKIDRIREMSQALGYPPYESQMRVVLIEDIHTMRPAAANSLLKTLEEPPEQNLLILTADAGRQLLDTIRSRCQVVPFFSLSTTATVEILAKELPELEGDEIHLLTRLSEGSPGRALRFHRADLLELRRDLQTMLMDPTMRRDAAIGRVLQAAERMADLGEELQSLFALLRLWLRDQLAPAVDGQGLGEAPLPKHWNSTELFARLQAVDRAEQELARQCNRTLVCEVLLFNFLKEDKLAGL</sequence>
<dbReference type="AlphaFoldDB" id="A0A8J6N848"/>
<accession>A0A8J6N848</accession>
<proteinExistence type="predicted"/>
<evidence type="ECO:0000313" key="2">
    <source>
        <dbReference type="Proteomes" id="UP000599024"/>
    </source>
</evidence>
<keyword evidence="1" id="KW-0808">Transferase</keyword>
<dbReference type="InterPro" id="IPR050238">
    <property type="entry name" value="DNA_Rep/Repair_Clamp_Loader"/>
</dbReference>
<reference evidence="1 2" key="1">
    <citation type="submission" date="2020-08" db="EMBL/GenBank/DDBJ databases">
        <title>Bridging the membrane lipid divide: bacteria of the FCB group superphylum have the potential to synthesize archaeal ether lipids.</title>
        <authorList>
            <person name="Villanueva L."/>
            <person name="Von Meijenfeldt F.A.B."/>
            <person name="Westbye A.B."/>
            <person name="Yadav S."/>
            <person name="Hopmans E.C."/>
            <person name="Dutilh B.E."/>
            <person name="Sinninghe Damste J.S."/>
        </authorList>
    </citation>
    <scope>NUCLEOTIDE SEQUENCE [LARGE SCALE GENOMIC DNA]</scope>
    <source>
        <strain evidence="1">NIOZ-UU81</strain>
    </source>
</reference>
<dbReference type="InterPro" id="IPR027417">
    <property type="entry name" value="P-loop_NTPase"/>
</dbReference>
<protein>
    <submittedName>
        <fullName evidence="1">DNA polymerase III subunit delta</fullName>
        <ecNumber evidence="1">2.7.7.7</ecNumber>
    </submittedName>
</protein>
<dbReference type="EC" id="2.7.7.7" evidence="1"/>
<dbReference type="Pfam" id="PF13177">
    <property type="entry name" value="DNA_pol3_delta2"/>
    <property type="match status" value="1"/>
</dbReference>
<comment type="caution">
    <text evidence="1">The sequence shown here is derived from an EMBL/GenBank/DDBJ whole genome shotgun (WGS) entry which is preliminary data.</text>
</comment>
<dbReference type="EMBL" id="JACNLK010000045">
    <property type="protein sequence ID" value="MBC8208577.1"/>
    <property type="molecule type" value="Genomic_DNA"/>
</dbReference>
<dbReference type="SUPFAM" id="SSF52540">
    <property type="entry name" value="P-loop containing nucleoside triphosphate hydrolases"/>
    <property type="match status" value="1"/>
</dbReference>
<dbReference type="PANTHER" id="PTHR11669:SF8">
    <property type="entry name" value="DNA POLYMERASE III SUBUNIT DELTA"/>
    <property type="match status" value="1"/>
</dbReference>